<proteinExistence type="predicted"/>
<evidence type="ECO:0000313" key="1">
    <source>
        <dbReference type="EMBL" id="TFK28423.1"/>
    </source>
</evidence>
<keyword evidence="2" id="KW-1185">Reference proteome</keyword>
<accession>A0A5C3L7A3</accession>
<protein>
    <submittedName>
        <fullName evidence="1">Uncharacterized protein</fullName>
    </submittedName>
</protein>
<name>A0A5C3L7A3_COPMA</name>
<organism evidence="1 2">
    <name type="scientific">Coprinopsis marcescibilis</name>
    <name type="common">Agaric fungus</name>
    <name type="synonym">Psathyrella marcescibilis</name>
    <dbReference type="NCBI Taxonomy" id="230819"/>
    <lineage>
        <taxon>Eukaryota</taxon>
        <taxon>Fungi</taxon>
        <taxon>Dikarya</taxon>
        <taxon>Basidiomycota</taxon>
        <taxon>Agaricomycotina</taxon>
        <taxon>Agaricomycetes</taxon>
        <taxon>Agaricomycetidae</taxon>
        <taxon>Agaricales</taxon>
        <taxon>Agaricineae</taxon>
        <taxon>Psathyrellaceae</taxon>
        <taxon>Coprinopsis</taxon>
    </lineage>
</organism>
<dbReference type="AlphaFoldDB" id="A0A5C3L7A3"/>
<sequence length="211" mass="23981">MSSTSKPRLRSVADFVPTTNDTTIAVFADRDDWDLVPLDRSYQPVGENPDRYPGSKERLVFAVACLANFSVNNAMLDVVDIGISAVIVLVDERFDLRIRERPFYVKLVHWLLCTVAIKFIIVKIRVREWPESTRGAFNRTFGNLIRDGADYMDVDELLPRAIINYALNNDHFAEIKLEETIGGKPVVQTKARKIYKKNLDILAPAPLASWQ</sequence>
<dbReference type="Proteomes" id="UP000307440">
    <property type="component" value="Unassembled WGS sequence"/>
</dbReference>
<dbReference type="EMBL" id="ML210156">
    <property type="protein sequence ID" value="TFK28423.1"/>
    <property type="molecule type" value="Genomic_DNA"/>
</dbReference>
<gene>
    <name evidence="1" type="ORF">FA15DRAFT_701090</name>
</gene>
<reference evidence="1 2" key="1">
    <citation type="journal article" date="2019" name="Nat. Ecol. Evol.">
        <title>Megaphylogeny resolves global patterns of mushroom evolution.</title>
        <authorList>
            <person name="Varga T."/>
            <person name="Krizsan K."/>
            <person name="Foldi C."/>
            <person name="Dima B."/>
            <person name="Sanchez-Garcia M."/>
            <person name="Sanchez-Ramirez S."/>
            <person name="Szollosi G.J."/>
            <person name="Szarkandi J.G."/>
            <person name="Papp V."/>
            <person name="Albert L."/>
            <person name="Andreopoulos W."/>
            <person name="Angelini C."/>
            <person name="Antonin V."/>
            <person name="Barry K.W."/>
            <person name="Bougher N.L."/>
            <person name="Buchanan P."/>
            <person name="Buyck B."/>
            <person name="Bense V."/>
            <person name="Catcheside P."/>
            <person name="Chovatia M."/>
            <person name="Cooper J."/>
            <person name="Damon W."/>
            <person name="Desjardin D."/>
            <person name="Finy P."/>
            <person name="Geml J."/>
            <person name="Haridas S."/>
            <person name="Hughes K."/>
            <person name="Justo A."/>
            <person name="Karasinski D."/>
            <person name="Kautmanova I."/>
            <person name="Kiss B."/>
            <person name="Kocsube S."/>
            <person name="Kotiranta H."/>
            <person name="LaButti K.M."/>
            <person name="Lechner B.E."/>
            <person name="Liimatainen K."/>
            <person name="Lipzen A."/>
            <person name="Lukacs Z."/>
            <person name="Mihaltcheva S."/>
            <person name="Morgado L.N."/>
            <person name="Niskanen T."/>
            <person name="Noordeloos M.E."/>
            <person name="Ohm R.A."/>
            <person name="Ortiz-Santana B."/>
            <person name="Ovrebo C."/>
            <person name="Racz N."/>
            <person name="Riley R."/>
            <person name="Savchenko A."/>
            <person name="Shiryaev A."/>
            <person name="Soop K."/>
            <person name="Spirin V."/>
            <person name="Szebenyi C."/>
            <person name="Tomsovsky M."/>
            <person name="Tulloss R.E."/>
            <person name="Uehling J."/>
            <person name="Grigoriev I.V."/>
            <person name="Vagvolgyi C."/>
            <person name="Papp T."/>
            <person name="Martin F.M."/>
            <person name="Miettinen O."/>
            <person name="Hibbett D.S."/>
            <person name="Nagy L.G."/>
        </authorList>
    </citation>
    <scope>NUCLEOTIDE SEQUENCE [LARGE SCALE GENOMIC DNA]</scope>
    <source>
        <strain evidence="1 2">CBS 121175</strain>
    </source>
</reference>
<evidence type="ECO:0000313" key="2">
    <source>
        <dbReference type="Proteomes" id="UP000307440"/>
    </source>
</evidence>